<feature type="repeat" description="Pumilio" evidence="3">
    <location>
        <begin position="915"/>
        <end position="950"/>
    </location>
</feature>
<feature type="region of interest" description="Disordered" evidence="4">
    <location>
        <begin position="131"/>
        <end position="150"/>
    </location>
</feature>
<gene>
    <name evidence="7" type="ORF">BGZ95_006565</name>
</gene>
<dbReference type="PANTHER" id="PTHR47093:SF1">
    <property type="entry name" value="PROTEIN JSN1-RELATED"/>
    <property type="match status" value="1"/>
</dbReference>
<feature type="region of interest" description="Disordered" evidence="4">
    <location>
        <begin position="494"/>
        <end position="556"/>
    </location>
</feature>
<feature type="region of interest" description="Disordered" evidence="4">
    <location>
        <begin position="1356"/>
        <end position="1383"/>
    </location>
</feature>
<sequence>MDPSATTTTSATPPVGSSVGFHPDMPTITTTSADLATSIPSFAAARRARADTLPSRPSVFLQDPTSSPQGGLAGTTAAYSLGGKNPPGTQRPLRRTPSLLVPPQLSTRHRSGSLTLPSASISAAFGPSIFTSSWGDPDSPSGDRPATTPTTREMLFDSENENAIMSTLDALGLDDPVQSGSAGAGSANSNINMGISNNSMSNNHNNSSTGNAALPPGIHTNHRVGVDLRSRSASFASSALSHLELGSSRGSPTPSNSSGLGMGGLSSRSNSINSLSSIGGLSTVNSLNINGINGMNGMSGMKTAGSGGSPNNGSPNGHMSSGSISGPSMPDIRLEKSLAHSLLKPGGVSFANRIRSYSVSTPPAYQEVLEDEHEDEIGQLTSSSPSSGSSSLYTSSTAGGVHQFQTFQQTHSRPRAISMGFLEIPHDIADEQRKFAMAGPRSYSDMKARQTHQRTTSAGADMLSDIVNGLGGSPDKVTASNGLINGVASSTTTVNSIQNNSNGSSSGGSNGVPGHSHSHSLSHSYSSQLHAQQLQQQHQRPGHQHSNSFSGRGLADDNNFSHILSNGLDIQDNQGLNGAATPPFQDSSSSAAVTQQVPTRSLWIGNVDPNFTTNDLMQVFSPFGPVESLKVIPDKECAFINFTRVEDAMRAKEDISERRGGRIGNATVRVGYGKAELMNNADAPVLHPTRALWIGNIPASTTPAALHAMFSHFGTIESARVLTHKSCGFINFENMEDAVIAKKVMHGQEVFGPGTGAVRIGFAKVPTKQSPSDSPSPGHGDPMDIAAERVTGASNRNSRQDMDGPTELDRMLSLMTMAGKSQSALNGEREPTSDQDPAFERLAMLQEFNVEGETEPAQEPVPASLTEPVTYFSTIPAVAEPSPHRRLDAPRLREIRKRLDSGHCTQKELDSLSNECMDECVELCSDYIGNTVMQKLFERCSETQKTKMLELIAPHLASIGVHKNGTWAAQKIIDCAKSPAQTELICKYVRPYTPPLLLDQFGNYVVQCCLRLGQSRNGFIFEAMADKFWEIAQGRFGARAMRASLESQHASKRQQLAGRYRVLAPRLAPHMATLATHKLASLTILKVINQRQEPEASDIMINSIVHSNQDQVLVEILGDQVHGVSLIQKILASPNVEQQQKHVLAEKVKAVLSKLSTQTVQGCKRLLEEVNLVLGGDSSTPDHLKMTPGSGGYPPAEYATSAASFYTAMTASQHQVHTLSMPGSDGATMHESGSGMNSEGQEGTHAAGSSTPLTPGGLMASGGMGHVGAYSMQHNPYYAMPHNQVYGHYPGQMSPYYGPGTAFIPQPITTMGYPGMMPQAGFNPYVAMAPPGISGGMPHPSLADGSQLNGSAMFLQQQQQQQQQQQLYHMQQQQQQQQFQQQQ</sequence>
<feature type="region of interest" description="Disordered" evidence="4">
    <location>
        <begin position="244"/>
        <end position="266"/>
    </location>
</feature>
<keyword evidence="2" id="KW-0694">RNA-binding</keyword>
<dbReference type="EMBL" id="JAAAIL010000306">
    <property type="protein sequence ID" value="KAG0277074.1"/>
    <property type="molecule type" value="Genomic_DNA"/>
</dbReference>
<feature type="compositionally biased region" description="Low complexity" evidence="4">
    <location>
        <begin position="381"/>
        <end position="396"/>
    </location>
</feature>
<dbReference type="Proteomes" id="UP001194580">
    <property type="component" value="Unassembled WGS sequence"/>
</dbReference>
<proteinExistence type="predicted"/>
<dbReference type="CDD" id="cd00590">
    <property type="entry name" value="RRM_SF"/>
    <property type="match status" value="2"/>
</dbReference>
<feature type="region of interest" description="Disordered" evidence="4">
    <location>
        <begin position="439"/>
        <end position="460"/>
    </location>
</feature>
<evidence type="ECO:0000259" key="6">
    <source>
        <dbReference type="PROSITE" id="PS50303"/>
    </source>
</evidence>
<feature type="compositionally biased region" description="Low complexity" evidence="4">
    <location>
        <begin position="201"/>
        <end position="212"/>
    </location>
</feature>
<dbReference type="SUPFAM" id="SSF54928">
    <property type="entry name" value="RNA-binding domain, RBD"/>
    <property type="match status" value="2"/>
</dbReference>
<feature type="region of interest" description="Disordered" evidence="4">
    <location>
        <begin position="201"/>
        <end position="221"/>
    </location>
</feature>
<evidence type="ECO:0008006" key="9">
    <source>
        <dbReference type="Google" id="ProtNLM"/>
    </source>
</evidence>
<feature type="domain" description="PUM-HD" evidence="6">
    <location>
        <begin position="849"/>
        <end position="1226"/>
    </location>
</feature>
<dbReference type="Pfam" id="PF00806">
    <property type="entry name" value="PUF"/>
    <property type="match status" value="3"/>
</dbReference>
<feature type="region of interest" description="Disordered" evidence="4">
    <location>
        <begin position="1220"/>
        <end position="1258"/>
    </location>
</feature>
<dbReference type="PROSITE" id="PS50302">
    <property type="entry name" value="PUM"/>
    <property type="match status" value="1"/>
</dbReference>
<dbReference type="InterPro" id="IPR000504">
    <property type="entry name" value="RRM_dom"/>
</dbReference>
<feature type="region of interest" description="Disordered" evidence="4">
    <location>
        <begin position="766"/>
        <end position="785"/>
    </location>
</feature>
<evidence type="ECO:0000256" key="3">
    <source>
        <dbReference type="PROSITE-ProRule" id="PRU00317"/>
    </source>
</evidence>
<name>A0AAD4H8L5_9FUNG</name>
<dbReference type="Gene3D" id="1.25.10.10">
    <property type="entry name" value="Leucine-rich Repeat Variant"/>
    <property type="match status" value="2"/>
</dbReference>
<feature type="region of interest" description="Disordered" evidence="4">
    <location>
        <begin position="1"/>
        <end position="32"/>
    </location>
</feature>
<feature type="compositionally biased region" description="Low complexity" evidence="4">
    <location>
        <begin position="495"/>
        <end position="504"/>
    </location>
</feature>
<reference evidence="7" key="1">
    <citation type="journal article" date="2020" name="Fungal Divers.">
        <title>Resolving the Mortierellaceae phylogeny through synthesis of multi-gene phylogenetics and phylogenomics.</title>
        <authorList>
            <person name="Vandepol N."/>
            <person name="Liber J."/>
            <person name="Desiro A."/>
            <person name="Na H."/>
            <person name="Kennedy M."/>
            <person name="Barry K."/>
            <person name="Grigoriev I.V."/>
            <person name="Miller A.N."/>
            <person name="O'Donnell K."/>
            <person name="Stajich J.E."/>
            <person name="Bonito G."/>
        </authorList>
    </citation>
    <scope>NUCLEOTIDE SEQUENCE</scope>
    <source>
        <strain evidence="7">NRRL 28262</strain>
    </source>
</reference>
<dbReference type="GO" id="GO:0003723">
    <property type="term" value="F:RNA binding"/>
    <property type="evidence" value="ECO:0007669"/>
    <property type="project" value="UniProtKB-UniRule"/>
</dbReference>
<dbReference type="InterPro" id="IPR033133">
    <property type="entry name" value="PUM-HD"/>
</dbReference>
<feature type="compositionally biased region" description="Low complexity" evidence="4">
    <location>
        <begin position="512"/>
        <end position="539"/>
    </location>
</feature>
<feature type="compositionally biased region" description="Low complexity" evidence="4">
    <location>
        <begin position="770"/>
        <end position="780"/>
    </location>
</feature>
<dbReference type="InterPro" id="IPR052645">
    <property type="entry name" value="Pumilio_domain_protein"/>
</dbReference>
<evidence type="ECO:0000313" key="8">
    <source>
        <dbReference type="Proteomes" id="UP001194580"/>
    </source>
</evidence>
<evidence type="ECO:0000256" key="4">
    <source>
        <dbReference type="SAM" id="MobiDB-lite"/>
    </source>
</evidence>
<feature type="compositionally biased region" description="Low complexity" evidence="4">
    <location>
        <begin position="1"/>
        <end position="14"/>
    </location>
</feature>
<evidence type="ECO:0000259" key="5">
    <source>
        <dbReference type="PROSITE" id="PS50102"/>
    </source>
</evidence>
<organism evidence="7 8">
    <name type="scientific">Linnemannia exigua</name>
    <dbReference type="NCBI Taxonomy" id="604196"/>
    <lineage>
        <taxon>Eukaryota</taxon>
        <taxon>Fungi</taxon>
        <taxon>Fungi incertae sedis</taxon>
        <taxon>Mucoromycota</taxon>
        <taxon>Mortierellomycotina</taxon>
        <taxon>Mortierellomycetes</taxon>
        <taxon>Mortierellales</taxon>
        <taxon>Mortierellaceae</taxon>
        <taxon>Linnemannia</taxon>
    </lineage>
</organism>
<dbReference type="Pfam" id="PF00076">
    <property type="entry name" value="RRM_1"/>
    <property type="match status" value="2"/>
</dbReference>
<feature type="compositionally biased region" description="Low complexity" evidence="4">
    <location>
        <begin position="132"/>
        <end position="143"/>
    </location>
</feature>
<dbReference type="PANTHER" id="PTHR47093">
    <property type="entry name" value="PROTEIN JSN1-RELATED"/>
    <property type="match status" value="1"/>
</dbReference>
<evidence type="ECO:0000256" key="2">
    <source>
        <dbReference type="PROSITE-ProRule" id="PRU00176"/>
    </source>
</evidence>
<accession>A0AAD4H8L5</accession>
<dbReference type="SMART" id="SM00360">
    <property type="entry name" value="RRM"/>
    <property type="match status" value="2"/>
</dbReference>
<feature type="compositionally biased region" description="Polar residues" evidence="4">
    <location>
        <begin position="1234"/>
        <end position="1253"/>
    </location>
</feature>
<dbReference type="InterPro" id="IPR035979">
    <property type="entry name" value="RBD_domain_sf"/>
</dbReference>
<dbReference type="InterPro" id="IPR016024">
    <property type="entry name" value="ARM-type_fold"/>
</dbReference>
<dbReference type="Gene3D" id="3.30.70.330">
    <property type="match status" value="2"/>
</dbReference>
<feature type="compositionally biased region" description="Low complexity" evidence="4">
    <location>
        <begin position="311"/>
        <end position="331"/>
    </location>
</feature>
<dbReference type="SMART" id="SM00025">
    <property type="entry name" value="Pumilio"/>
    <property type="match status" value="5"/>
</dbReference>
<protein>
    <recommendedName>
        <fullName evidence="9">ARM repeat-containing protein</fullName>
    </recommendedName>
</protein>
<dbReference type="SUPFAM" id="SSF48371">
    <property type="entry name" value="ARM repeat"/>
    <property type="match status" value="1"/>
</dbReference>
<feature type="domain" description="RRM" evidence="5">
    <location>
        <begin position="690"/>
        <end position="765"/>
    </location>
</feature>
<feature type="region of interest" description="Disordered" evidence="4">
    <location>
        <begin position="371"/>
        <end position="396"/>
    </location>
</feature>
<dbReference type="PROSITE" id="PS50102">
    <property type="entry name" value="RRM"/>
    <property type="match status" value="2"/>
</dbReference>
<dbReference type="InterPro" id="IPR011989">
    <property type="entry name" value="ARM-like"/>
</dbReference>
<dbReference type="GO" id="GO:0000288">
    <property type="term" value="P:nuclear-transcribed mRNA catabolic process, deadenylation-dependent decay"/>
    <property type="evidence" value="ECO:0007669"/>
    <property type="project" value="TreeGrafter"/>
</dbReference>
<feature type="domain" description="RRM" evidence="5">
    <location>
        <begin position="600"/>
        <end position="675"/>
    </location>
</feature>
<comment type="caution">
    <text evidence="7">The sequence shown here is derived from an EMBL/GenBank/DDBJ whole genome shotgun (WGS) entry which is preliminary data.</text>
</comment>
<dbReference type="InterPro" id="IPR001313">
    <property type="entry name" value="Pumilio_RNA-bd_rpt"/>
</dbReference>
<feature type="region of interest" description="Disordered" evidence="4">
    <location>
        <begin position="46"/>
        <end position="97"/>
    </location>
</feature>
<feature type="region of interest" description="Disordered" evidence="4">
    <location>
        <begin position="300"/>
        <end position="331"/>
    </location>
</feature>
<evidence type="ECO:0000313" key="7">
    <source>
        <dbReference type="EMBL" id="KAG0277074.1"/>
    </source>
</evidence>
<evidence type="ECO:0000256" key="1">
    <source>
        <dbReference type="ARBA" id="ARBA00022737"/>
    </source>
</evidence>
<keyword evidence="1" id="KW-0677">Repeat</keyword>
<dbReference type="InterPro" id="IPR012677">
    <property type="entry name" value="Nucleotide-bd_a/b_plait_sf"/>
</dbReference>
<keyword evidence="8" id="KW-1185">Reference proteome</keyword>
<dbReference type="PROSITE" id="PS50303">
    <property type="entry name" value="PUM_HD"/>
    <property type="match status" value="1"/>
</dbReference>